<keyword evidence="3" id="KW-1185">Reference proteome</keyword>
<protein>
    <submittedName>
        <fullName evidence="2">Adenylate/guanylate cyclase domain-containing protein</fullName>
    </submittedName>
</protein>
<feature type="domain" description="Guanylate cyclase" evidence="1">
    <location>
        <begin position="47"/>
        <end position="181"/>
    </location>
</feature>
<gene>
    <name evidence="2" type="ORF">D5R81_05040</name>
</gene>
<dbReference type="CDD" id="cd07302">
    <property type="entry name" value="CHD"/>
    <property type="match status" value="1"/>
</dbReference>
<dbReference type="Gene3D" id="3.30.70.1230">
    <property type="entry name" value="Nucleotide cyclase"/>
    <property type="match status" value="1"/>
</dbReference>
<dbReference type="Proteomes" id="UP000273022">
    <property type="component" value="Unassembled WGS sequence"/>
</dbReference>
<accession>A0A3A6U382</accession>
<dbReference type="PROSITE" id="PS50125">
    <property type="entry name" value="GUANYLATE_CYCLASE_2"/>
    <property type="match status" value="1"/>
</dbReference>
<dbReference type="GO" id="GO:0035556">
    <property type="term" value="P:intracellular signal transduction"/>
    <property type="evidence" value="ECO:0007669"/>
    <property type="project" value="InterPro"/>
</dbReference>
<dbReference type="OrthoDB" id="9806704at2"/>
<dbReference type="InterPro" id="IPR001054">
    <property type="entry name" value="A/G_cyclase"/>
</dbReference>
<dbReference type="Pfam" id="PF00211">
    <property type="entry name" value="Guanylate_cyc"/>
    <property type="match status" value="1"/>
</dbReference>
<name>A0A3A6U382_9GAMM</name>
<dbReference type="EMBL" id="QYYH01000021">
    <property type="protein sequence ID" value="RJY18516.1"/>
    <property type="molecule type" value="Genomic_DNA"/>
</dbReference>
<organism evidence="2 3">
    <name type="scientific">Parashewanella spongiae</name>
    <dbReference type="NCBI Taxonomy" id="342950"/>
    <lineage>
        <taxon>Bacteria</taxon>
        <taxon>Pseudomonadati</taxon>
        <taxon>Pseudomonadota</taxon>
        <taxon>Gammaproteobacteria</taxon>
        <taxon>Alteromonadales</taxon>
        <taxon>Shewanellaceae</taxon>
        <taxon>Parashewanella</taxon>
    </lineage>
</organism>
<dbReference type="SUPFAM" id="SSF55073">
    <property type="entry name" value="Nucleotide cyclase"/>
    <property type="match status" value="1"/>
</dbReference>
<evidence type="ECO:0000313" key="2">
    <source>
        <dbReference type="EMBL" id="RJY18516.1"/>
    </source>
</evidence>
<evidence type="ECO:0000259" key="1">
    <source>
        <dbReference type="PROSITE" id="PS50125"/>
    </source>
</evidence>
<sequence>MLMKDGIVSKVKQIIDDSFDVTDITDVPNIDDTRLTFGNKGLRFEATTLFIDMRGSTAVLNNHNRTTVAKIHKAYFHTIVTIAKNLGGEVRSFNGDGMLVFFQGTSKVTLSNAVEAAMKMKWMLSSSDSEVKKKMEKYSTVDFGIGIDDGKILCAKVGIAGADNRDLVWIGNAVNKSVKVGDMLHGNIGISSYVYSNLLDRVKYYTEKDIWGHEVQKDMWQSAYFEYNGKQELYYFTTYHWVVS</sequence>
<dbReference type="InterPro" id="IPR029787">
    <property type="entry name" value="Nucleotide_cyclase"/>
</dbReference>
<proteinExistence type="predicted"/>
<dbReference type="AlphaFoldDB" id="A0A3A6U382"/>
<dbReference type="GO" id="GO:0004016">
    <property type="term" value="F:adenylate cyclase activity"/>
    <property type="evidence" value="ECO:0007669"/>
    <property type="project" value="UniProtKB-ARBA"/>
</dbReference>
<evidence type="ECO:0000313" key="3">
    <source>
        <dbReference type="Proteomes" id="UP000273022"/>
    </source>
</evidence>
<comment type="caution">
    <text evidence="2">The sequence shown here is derived from an EMBL/GenBank/DDBJ whole genome shotgun (WGS) entry which is preliminary data.</text>
</comment>
<reference evidence="2 3" key="1">
    <citation type="submission" date="2018-09" db="EMBL/GenBank/DDBJ databases">
        <title>Phylogeny of the Shewanellaceae, and recommendation for two new genera, Pseudoshewanella and Parashewanella.</title>
        <authorList>
            <person name="Wang G."/>
        </authorList>
    </citation>
    <scope>NUCLEOTIDE SEQUENCE [LARGE SCALE GENOMIC DNA]</scope>
    <source>
        <strain evidence="2 3">KCTC 22492</strain>
    </source>
</reference>
<dbReference type="GO" id="GO:0009190">
    <property type="term" value="P:cyclic nucleotide biosynthetic process"/>
    <property type="evidence" value="ECO:0007669"/>
    <property type="project" value="InterPro"/>
</dbReference>